<dbReference type="Proteomes" id="UP000809349">
    <property type="component" value="Unassembled WGS sequence"/>
</dbReference>
<accession>A0ABS7SMC8</accession>
<name>A0ABS7SMC8_9BURK</name>
<dbReference type="EMBL" id="JAFBIL020000002">
    <property type="protein sequence ID" value="MBZ2206852.1"/>
    <property type="molecule type" value="Genomic_DNA"/>
</dbReference>
<dbReference type="RefSeq" id="WP_223467182.1">
    <property type="nucleotide sequence ID" value="NZ_JAFBIL020000002.1"/>
</dbReference>
<sequence>MRRRFGQGLRIGVSGAAIALVKTSRWGGQRAVVVAEHALAQGAGAQQVAYALRAVLADGSWSRWPACVIVADDLARLWQVTPPAGAARMADLEAAAALRFQQLYGEPASGWQIAGSWDPARPFAAAAMPRALHDALSLVAAEHTLSLVNIVPQFIAGWNRWCGLVAADAWYGLVHDGVLTFGIPDGAGLGAARASQVPAGADASWLGAHAAREALRLGVAAPARLQLSGQVPDNWRGDAVQVLDDTGAGWSAAAALAATGSRA</sequence>
<organism evidence="1 2">
    <name type="scientific">Massilia soli</name>
    <dbReference type="NCBI Taxonomy" id="2792854"/>
    <lineage>
        <taxon>Bacteria</taxon>
        <taxon>Pseudomonadati</taxon>
        <taxon>Pseudomonadota</taxon>
        <taxon>Betaproteobacteria</taxon>
        <taxon>Burkholderiales</taxon>
        <taxon>Oxalobacteraceae</taxon>
        <taxon>Telluria group</taxon>
        <taxon>Massilia</taxon>
    </lineage>
</organism>
<comment type="caution">
    <text evidence="1">The sequence shown here is derived from an EMBL/GenBank/DDBJ whole genome shotgun (WGS) entry which is preliminary data.</text>
</comment>
<protein>
    <submittedName>
        <fullName evidence="1">Uncharacterized protein</fullName>
    </submittedName>
</protein>
<gene>
    <name evidence="1" type="ORF">I4X03_006230</name>
</gene>
<reference evidence="1 2" key="1">
    <citation type="submission" date="2021-08" db="EMBL/GenBank/DDBJ databases">
        <title>Massilia sp. R798.</title>
        <authorList>
            <person name="Baek J.H."/>
            <person name="Jung H.S."/>
            <person name="Kim K.R."/>
            <person name="Jeon C.O."/>
        </authorList>
    </citation>
    <scope>NUCLEOTIDE SEQUENCE [LARGE SCALE GENOMIC DNA]</scope>
    <source>
        <strain evidence="1 2">R798</strain>
    </source>
</reference>
<evidence type="ECO:0000313" key="2">
    <source>
        <dbReference type="Proteomes" id="UP000809349"/>
    </source>
</evidence>
<proteinExistence type="predicted"/>
<evidence type="ECO:0000313" key="1">
    <source>
        <dbReference type="EMBL" id="MBZ2206852.1"/>
    </source>
</evidence>
<keyword evidence="2" id="KW-1185">Reference proteome</keyword>